<gene>
    <name evidence="7" type="ORF">OBA43_08750</name>
</gene>
<keyword evidence="7" id="KW-0675">Receptor</keyword>
<dbReference type="SUPFAM" id="SSF49464">
    <property type="entry name" value="Carboxypeptidase regulatory domain-like"/>
    <property type="match status" value="1"/>
</dbReference>
<dbReference type="Gene3D" id="2.60.40.1120">
    <property type="entry name" value="Carboxypeptidase-like, regulatory domain"/>
    <property type="match status" value="1"/>
</dbReference>
<name>A0ABY8V7T6_9FLAO</name>
<evidence type="ECO:0000256" key="4">
    <source>
        <dbReference type="RuleBase" id="RU003357"/>
    </source>
</evidence>
<protein>
    <submittedName>
        <fullName evidence="7">TonB-dependent receptor</fullName>
    </submittedName>
</protein>
<feature type="domain" description="TonB-dependent receptor-like beta-barrel" evidence="5">
    <location>
        <begin position="463"/>
        <end position="893"/>
    </location>
</feature>
<keyword evidence="8" id="KW-1185">Reference proteome</keyword>
<dbReference type="SUPFAM" id="SSF56935">
    <property type="entry name" value="Porins"/>
    <property type="match status" value="1"/>
</dbReference>
<sequence>MKTNNFAINKHELSIAMKRNLTLLLLLGSAALFAQTNIKLEGTLFDQRTNQPLSGKSFTVEGLDIQAKTDENGRYEISVPDDTYQLEMKVDGYQTITQNLTDSNTLNMYLQPEDFKDGKIDLSTAVITGVRSKAAEANLLNLQKRSVNIVTNIGSAELERKGVSDAATAMTKIAGISKLEGTNSIFVRGLGDRYISTTLNNLPLPSNDPEYKNIDLSLFNTDIIEYISVDKVYSPKLLGDFSGAAVDIVSKDFQDKGLFQISVGTSVNTNAIGESNFMLQDGPSKTGFSKINVPNNPLNSYQFKTKLNPTTSSTIAPNFGLKAGKTFRIGDEGKLGVFASASFNSNYDYREGINQTVNALGGLGGRLRSFVPHQKYSYETNSTGMFNANYKINKNHSIKYNFLFINSSEQSRDLYYGFIRDIAEDDNGLIQRNTYIQNQLMVNQLLGDHKLTDKLDLNWGLAFNKIESDVPDRTQNTLRLNKTTNEYQLAQNSTTDNHRYFHNLIEKSYAANVGLSYRLNESANGLARGFVKVGYNGRSVNRDFEARQFNFRLNNSQVVDPNNLDAFFNETNYNNGYFSTTTYSGTLAPQVYNGDQTIHAGYANLEYNLTDKLSAVLGLRYENILQEISWRTQLSSDLNSNMLDENYFLPSLIVKYAINNKQNLRFGASKTYTLPQFKEKALFLYEDVNETKYGNPFLYASDNYNVDLKWEIFPSHGELISIAGFGKYIQNPINEVVIASSTNDISWVNGDYGYVVGAELEIRKNIFNFGQEGKNTLSAGLNASYMKTDQEIDAEKVRKETKGMYNLNLTTPKAALTGASDFLLNVDVSYVKSWKRGSEVMATLSYAYYSDRIYALNNENRGNLIDKGIGSLDFILRTKLNKNIGINIAARNILNPEFKRVQENATGNVTAVSYKRGANFGLSVNYNF</sequence>
<evidence type="ECO:0000256" key="1">
    <source>
        <dbReference type="ARBA" id="ARBA00004442"/>
    </source>
</evidence>
<reference evidence="7 8" key="1">
    <citation type="submission" date="2022-09" db="EMBL/GenBank/DDBJ databases">
        <title>Whole genome sequencing analysis of tet(X)-positive Empedobacter falsenii YWS9-3.</title>
        <authorList>
            <person name="Chen C."/>
            <person name="Lv Y.-L."/>
        </authorList>
    </citation>
    <scope>NUCLEOTIDE SEQUENCE [LARGE SCALE GENOMIC DNA]</scope>
    <source>
        <strain evidence="7 8">YWS9-3_T</strain>
    </source>
</reference>
<keyword evidence="3" id="KW-0998">Cell outer membrane</keyword>
<evidence type="ECO:0000256" key="3">
    <source>
        <dbReference type="ARBA" id="ARBA00023237"/>
    </source>
</evidence>
<evidence type="ECO:0000313" key="8">
    <source>
        <dbReference type="Proteomes" id="UP001223501"/>
    </source>
</evidence>
<organism evidence="7 8">
    <name type="scientific">Empedobacter falsenii</name>
    <dbReference type="NCBI Taxonomy" id="343874"/>
    <lineage>
        <taxon>Bacteria</taxon>
        <taxon>Pseudomonadati</taxon>
        <taxon>Bacteroidota</taxon>
        <taxon>Flavobacteriia</taxon>
        <taxon>Flavobacteriales</taxon>
        <taxon>Weeksellaceae</taxon>
        <taxon>Empedobacter</taxon>
    </lineage>
</organism>
<dbReference type="PANTHER" id="PTHR40980">
    <property type="entry name" value="PLUG DOMAIN-CONTAINING PROTEIN"/>
    <property type="match status" value="1"/>
</dbReference>
<dbReference type="EMBL" id="CP106831">
    <property type="protein sequence ID" value="WIH96368.1"/>
    <property type="molecule type" value="Genomic_DNA"/>
</dbReference>
<dbReference type="PANTHER" id="PTHR40980:SF5">
    <property type="entry name" value="TONB-DEPENDENT RECEPTOR"/>
    <property type="match status" value="1"/>
</dbReference>
<keyword evidence="4" id="KW-0798">TonB box</keyword>
<dbReference type="Gene3D" id="2.40.170.20">
    <property type="entry name" value="TonB-dependent receptor, beta-barrel domain"/>
    <property type="match status" value="1"/>
</dbReference>
<evidence type="ECO:0000259" key="5">
    <source>
        <dbReference type="Pfam" id="PF00593"/>
    </source>
</evidence>
<keyword evidence="2 4" id="KW-0472">Membrane</keyword>
<evidence type="ECO:0000256" key="2">
    <source>
        <dbReference type="ARBA" id="ARBA00023136"/>
    </source>
</evidence>
<dbReference type="Proteomes" id="UP001223501">
    <property type="component" value="Chromosome"/>
</dbReference>
<evidence type="ECO:0000313" key="7">
    <source>
        <dbReference type="EMBL" id="WIH96368.1"/>
    </source>
</evidence>
<feature type="domain" description="TonB-dependent receptor plug" evidence="6">
    <location>
        <begin position="147"/>
        <end position="239"/>
    </location>
</feature>
<dbReference type="Pfam" id="PF07715">
    <property type="entry name" value="Plug"/>
    <property type="match status" value="1"/>
</dbReference>
<dbReference type="Gene3D" id="2.170.130.10">
    <property type="entry name" value="TonB-dependent receptor, plug domain"/>
    <property type="match status" value="1"/>
</dbReference>
<dbReference type="InterPro" id="IPR008969">
    <property type="entry name" value="CarboxyPept-like_regulatory"/>
</dbReference>
<dbReference type="InterPro" id="IPR000531">
    <property type="entry name" value="Beta-barrel_TonB"/>
</dbReference>
<dbReference type="RefSeq" id="WP_284582977.1">
    <property type="nucleotide sequence ID" value="NZ_CP106831.1"/>
</dbReference>
<dbReference type="InterPro" id="IPR012910">
    <property type="entry name" value="Plug_dom"/>
</dbReference>
<dbReference type="Pfam" id="PF00593">
    <property type="entry name" value="TonB_dep_Rec_b-barrel"/>
    <property type="match status" value="1"/>
</dbReference>
<accession>A0ABY8V7T6</accession>
<comment type="similarity">
    <text evidence="4">Belongs to the TonB-dependent receptor family.</text>
</comment>
<dbReference type="InterPro" id="IPR037066">
    <property type="entry name" value="Plug_dom_sf"/>
</dbReference>
<dbReference type="InterPro" id="IPR036942">
    <property type="entry name" value="Beta-barrel_TonB_sf"/>
</dbReference>
<proteinExistence type="inferred from homology"/>
<comment type="subcellular location">
    <subcellularLocation>
        <location evidence="1 4">Cell outer membrane</location>
    </subcellularLocation>
</comment>
<evidence type="ECO:0000259" key="6">
    <source>
        <dbReference type="Pfam" id="PF07715"/>
    </source>
</evidence>
<dbReference type="Pfam" id="PF13715">
    <property type="entry name" value="CarbopepD_reg_2"/>
    <property type="match status" value="1"/>
</dbReference>